<comment type="caution">
    <text evidence="3">The sequence shown here is derived from an EMBL/GenBank/DDBJ whole genome shotgun (WGS) entry which is preliminary data.</text>
</comment>
<evidence type="ECO:0000313" key="3">
    <source>
        <dbReference type="EMBL" id="GMF12519.1"/>
    </source>
</evidence>
<dbReference type="Proteomes" id="UP001165083">
    <property type="component" value="Unassembled WGS sequence"/>
</dbReference>
<reference evidence="3" key="1">
    <citation type="submission" date="2023-04" db="EMBL/GenBank/DDBJ databases">
        <title>Phytophthora lilii NBRC 32176.</title>
        <authorList>
            <person name="Ichikawa N."/>
            <person name="Sato H."/>
            <person name="Tonouchi N."/>
        </authorList>
    </citation>
    <scope>NUCLEOTIDE SEQUENCE</scope>
    <source>
        <strain evidence="3">NBRC 32176</strain>
    </source>
</reference>
<keyword evidence="2" id="KW-0812">Transmembrane</keyword>
<gene>
    <name evidence="3" type="ORF">Plil01_000312100</name>
</gene>
<organism evidence="3 4">
    <name type="scientific">Phytophthora lilii</name>
    <dbReference type="NCBI Taxonomy" id="2077276"/>
    <lineage>
        <taxon>Eukaryota</taxon>
        <taxon>Sar</taxon>
        <taxon>Stramenopiles</taxon>
        <taxon>Oomycota</taxon>
        <taxon>Peronosporomycetes</taxon>
        <taxon>Peronosporales</taxon>
        <taxon>Peronosporaceae</taxon>
        <taxon>Phytophthora</taxon>
    </lineage>
</organism>
<keyword evidence="2" id="KW-0472">Membrane</keyword>
<sequence>MRYRLTFYGNFACGSIALTPVEEVDEAKVRALTRAAALTFGVNKHSIALFSAQHGGSLLDIHSRQIDELMRGSVLDASLLFSTERIFDKREKVVDLFGPTPSSHVVYVIVVISVRELVCSLVEAPRPEFSVIVDILAGVEAVREAAIKAAHASKPDLLVLFLAKENSGKWIDRAWEERLSVLDNLDNLYPFYLAKVKWGYLDGLCYEDSYVQECAPIEDSVVFGTMDSLLEMPEVLRDALDIMRDELHGQFQQKRLLLSLLRRTLFVAGSQMEVHPNFRLTKKFGILNIAGDVDFVLCNESICIMQPKEEESSADHDGDDDDDTRRNTNEPAMTVALAQAVVATEVFNTQLAKCAAGIVSNYCEWIFIQVEYDTEKKMMRVLTDRDHITSPVDTPPQLEDLARERLHAHCQTKLGRRHRQLLRCIAVAVIVCAVTDVTQLAVSHLNNCYLLLFMLSRGMKFAACCGFMCFSRQSRLRKWRGK</sequence>
<evidence type="ECO:0000256" key="2">
    <source>
        <dbReference type="SAM" id="Phobius"/>
    </source>
</evidence>
<feature type="transmembrane region" description="Helical" evidence="2">
    <location>
        <begin position="449"/>
        <end position="470"/>
    </location>
</feature>
<protein>
    <submittedName>
        <fullName evidence="3">Unnamed protein product</fullName>
    </submittedName>
</protein>
<keyword evidence="2" id="KW-1133">Transmembrane helix</keyword>
<evidence type="ECO:0000313" key="4">
    <source>
        <dbReference type="Proteomes" id="UP001165083"/>
    </source>
</evidence>
<name>A0A9W6WQW3_9STRA</name>
<evidence type="ECO:0000256" key="1">
    <source>
        <dbReference type="SAM" id="MobiDB-lite"/>
    </source>
</evidence>
<proteinExistence type="predicted"/>
<dbReference type="EMBL" id="BSXW01000123">
    <property type="protein sequence ID" value="GMF12519.1"/>
    <property type="molecule type" value="Genomic_DNA"/>
</dbReference>
<keyword evidence="4" id="KW-1185">Reference proteome</keyword>
<feature type="region of interest" description="Disordered" evidence="1">
    <location>
        <begin position="308"/>
        <end position="328"/>
    </location>
</feature>
<accession>A0A9W6WQW3</accession>
<dbReference type="AlphaFoldDB" id="A0A9W6WQW3"/>
<feature type="transmembrane region" description="Helical" evidence="2">
    <location>
        <begin position="421"/>
        <end position="443"/>
    </location>
</feature>